<organism evidence="2 3">
    <name type="scientific">Natronolimnobius baerhuensis</name>
    <dbReference type="NCBI Taxonomy" id="253108"/>
    <lineage>
        <taxon>Archaea</taxon>
        <taxon>Methanobacteriati</taxon>
        <taxon>Methanobacteriota</taxon>
        <taxon>Stenosarchaea group</taxon>
        <taxon>Halobacteria</taxon>
        <taxon>Halobacteriales</taxon>
        <taxon>Natrialbaceae</taxon>
        <taxon>Natronolimnobius</taxon>
    </lineage>
</organism>
<keyword evidence="3" id="KW-1185">Reference proteome</keyword>
<evidence type="ECO:0000313" key="2">
    <source>
        <dbReference type="EMBL" id="OVE85029.1"/>
    </source>
</evidence>
<dbReference type="OrthoDB" id="170571at2157"/>
<evidence type="ECO:0000256" key="1">
    <source>
        <dbReference type="SAM" id="MobiDB-lite"/>
    </source>
</evidence>
<dbReference type="EMBL" id="MWPH01000002">
    <property type="protein sequence ID" value="OVE85029.1"/>
    <property type="molecule type" value="Genomic_DNA"/>
</dbReference>
<evidence type="ECO:0000313" key="3">
    <source>
        <dbReference type="Proteomes" id="UP000196084"/>
    </source>
</evidence>
<dbReference type="AlphaFoldDB" id="A0A202E9Y8"/>
<comment type="caution">
    <text evidence="2">The sequence shown here is derived from an EMBL/GenBank/DDBJ whole genome shotgun (WGS) entry which is preliminary data.</text>
</comment>
<dbReference type="RefSeq" id="WP_087714845.1">
    <property type="nucleotide sequence ID" value="NZ_MWPH01000002.1"/>
</dbReference>
<accession>A0A202E9Y8</accession>
<feature type="region of interest" description="Disordered" evidence="1">
    <location>
        <begin position="273"/>
        <end position="377"/>
    </location>
</feature>
<reference evidence="2 3" key="1">
    <citation type="submission" date="2017-02" db="EMBL/GenBank/DDBJ databases">
        <title>Natronthermophilus aegyptiacus gen. nov.,sp. nov., an aerobic, extremely halophilic alkalithermophilic archaeon isolated from the athalassohaline Wadi An Natrun, Egypt.</title>
        <authorList>
            <person name="Zhao B."/>
        </authorList>
    </citation>
    <scope>NUCLEOTIDE SEQUENCE [LARGE SCALE GENOMIC DNA]</scope>
    <source>
        <strain evidence="2 3">CGMCC 1.3597</strain>
    </source>
</reference>
<feature type="compositionally biased region" description="Low complexity" evidence="1">
    <location>
        <begin position="245"/>
        <end position="258"/>
    </location>
</feature>
<protein>
    <submittedName>
        <fullName evidence="2">Uncharacterized protein</fullName>
    </submittedName>
</protein>
<name>A0A202E9Y8_9EURY</name>
<sequence length="377" mass="39175">MKQTRRAALALFAGSSGLLAIDTLGYSSGQLEREVTVDVTGDEAAYLGLVDDDATADGIETNGVLFEDTANTGRYPPVSFAVANQVTEQIAVTLTLTDDRLRFVSLDAAGAIDTDYGSEFTESAVSPGDTLSLAVDQRVAEQQLTDLESLTTTLTVQAEGATTQIDAKRSLTVISDVCAVLDLCPQLGGLVVVRKRAGETDPTLAIEWIDCADGQSVTLFQTSTTPFPTFHVSFPAVTDVDSKPNSNSDAASAQSDNASRTLLEDAEVYTASGVDVTHSPNAPAGSNGEPRPKNAGSKPAHASQSDDTVQPPSHSRAANRSRAVSETDGDTRAAATSAGASPGFSIELESDSSSRSESQSVEVIEVPVDPDGAVGTR</sequence>
<gene>
    <name evidence="2" type="ORF">B2G88_11800</name>
</gene>
<proteinExistence type="predicted"/>
<feature type="compositionally biased region" description="Low complexity" evidence="1">
    <location>
        <begin position="345"/>
        <end position="367"/>
    </location>
</feature>
<feature type="region of interest" description="Disordered" evidence="1">
    <location>
        <begin position="239"/>
        <end position="258"/>
    </location>
</feature>
<dbReference type="Proteomes" id="UP000196084">
    <property type="component" value="Unassembled WGS sequence"/>
</dbReference>
<feature type="compositionally biased region" description="Polar residues" evidence="1">
    <location>
        <begin position="302"/>
        <end position="322"/>
    </location>
</feature>